<feature type="transmembrane region" description="Helical" evidence="16">
    <location>
        <begin position="6"/>
        <end position="27"/>
    </location>
</feature>
<evidence type="ECO:0000313" key="17">
    <source>
        <dbReference type="EMBL" id="CAD7003903.1"/>
    </source>
</evidence>
<evidence type="ECO:0000256" key="5">
    <source>
        <dbReference type="ARBA" id="ARBA00010617"/>
    </source>
</evidence>
<keyword evidence="13 16" id="KW-0472">Membrane</keyword>
<dbReference type="PRINTS" id="PR00465">
    <property type="entry name" value="EP450IV"/>
</dbReference>
<protein>
    <submittedName>
        <fullName evidence="17">(Mediterranean fruit fly) hypothetical protein</fullName>
    </submittedName>
</protein>
<dbReference type="AlphaFoldDB" id="A0A811V350"/>
<comment type="similarity">
    <text evidence="5 15">Belongs to the cytochrome P450 family.</text>
</comment>
<evidence type="ECO:0000256" key="15">
    <source>
        <dbReference type="RuleBase" id="RU000461"/>
    </source>
</evidence>
<dbReference type="Proteomes" id="UP000606786">
    <property type="component" value="Unassembled WGS sequence"/>
</dbReference>
<evidence type="ECO:0000256" key="2">
    <source>
        <dbReference type="ARBA" id="ARBA00003690"/>
    </source>
</evidence>
<dbReference type="PRINTS" id="PR00385">
    <property type="entry name" value="P450"/>
</dbReference>
<evidence type="ECO:0000256" key="12">
    <source>
        <dbReference type="ARBA" id="ARBA00023033"/>
    </source>
</evidence>
<sequence>MLECFIVTFALVGILTAVIYTFLAWNLSYWQKRGIKQAKSYALIGSFPNIFSQKQNIAYDIDEIYRANKSDDNFIGVLMMRTPKLLILNPVCVQKILVSDFKHFHDNEMSKSVDEKSDFILANNPFVLTGEKWKERRVEIVPGLTANRIKVVYSITTDVCHRLTHYIREQSKMSSSTGLGADEFSSQLCLRYTSEVVSECVLGIRANSLSDESTPIYANTKKIFSHTYIFRLYQLITGFFPAVQNFYKMRFFPKDVEEFFINLMQKTIDLRRKQNLDSGDIINYLLQLQEKRNLSTPELTSHAMTFLTDGFLTTATAISHCLLLLARHQNIQNMLRQEITKNLDDKGNLSFETLSELPYLDACLHEALRIFSPILFNKKLCTSPCELVNKDGSILKVKTNDIIMIPTHSIHHDQSIYEEPEKFKPERFMPENGGLKSYRERGAYLAFGDGPRVCLGVRFALTQSKAAIAELIRNFIIKPNPKTRADNTLNRKSFFGSLEGGIWLDFEEINSN</sequence>
<dbReference type="GO" id="GO:0005789">
    <property type="term" value="C:endoplasmic reticulum membrane"/>
    <property type="evidence" value="ECO:0007669"/>
    <property type="project" value="UniProtKB-SubCell"/>
</dbReference>
<dbReference type="InterPro" id="IPR001128">
    <property type="entry name" value="Cyt_P450"/>
</dbReference>
<keyword evidence="9" id="KW-0492">Microsome</keyword>
<comment type="cofactor">
    <cofactor evidence="1 14">
        <name>heme</name>
        <dbReference type="ChEBI" id="CHEBI:30413"/>
    </cofactor>
</comment>
<feature type="binding site" description="axial binding residue" evidence="14">
    <location>
        <position position="454"/>
    </location>
    <ligand>
        <name>heme</name>
        <dbReference type="ChEBI" id="CHEBI:30413"/>
    </ligand>
    <ligandPart>
        <name>Fe</name>
        <dbReference type="ChEBI" id="CHEBI:18248"/>
    </ligandPart>
</feature>
<dbReference type="GO" id="GO:0016705">
    <property type="term" value="F:oxidoreductase activity, acting on paired donors, with incorporation or reduction of molecular oxygen"/>
    <property type="evidence" value="ECO:0007669"/>
    <property type="project" value="InterPro"/>
</dbReference>
<dbReference type="GO" id="GO:0004497">
    <property type="term" value="F:monooxygenase activity"/>
    <property type="evidence" value="ECO:0007669"/>
    <property type="project" value="UniProtKB-KW"/>
</dbReference>
<comment type="function">
    <text evidence="2">May be involved in the metabolism of insect hormones and in the breakdown of synthetic insecticides.</text>
</comment>
<keyword evidence="12 15" id="KW-0503">Monooxygenase</keyword>
<dbReference type="InterPro" id="IPR036396">
    <property type="entry name" value="Cyt_P450_sf"/>
</dbReference>
<dbReference type="InterPro" id="IPR017972">
    <property type="entry name" value="Cyt_P450_CS"/>
</dbReference>
<evidence type="ECO:0000256" key="16">
    <source>
        <dbReference type="SAM" id="Phobius"/>
    </source>
</evidence>
<evidence type="ECO:0000256" key="9">
    <source>
        <dbReference type="ARBA" id="ARBA00022848"/>
    </source>
</evidence>
<dbReference type="CDD" id="cd11056">
    <property type="entry name" value="CYP6-like"/>
    <property type="match status" value="1"/>
</dbReference>
<evidence type="ECO:0000256" key="11">
    <source>
        <dbReference type="ARBA" id="ARBA00023004"/>
    </source>
</evidence>
<evidence type="ECO:0000313" key="18">
    <source>
        <dbReference type="Proteomes" id="UP000606786"/>
    </source>
</evidence>
<dbReference type="Gene3D" id="1.10.630.10">
    <property type="entry name" value="Cytochrome P450"/>
    <property type="match status" value="1"/>
</dbReference>
<dbReference type="SUPFAM" id="SSF48264">
    <property type="entry name" value="Cytochrome P450"/>
    <property type="match status" value="1"/>
</dbReference>
<organism evidence="17 18">
    <name type="scientific">Ceratitis capitata</name>
    <name type="common">Mediterranean fruit fly</name>
    <name type="synonym">Tephritis capitata</name>
    <dbReference type="NCBI Taxonomy" id="7213"/>
    <lineage>
        <taxon>Eukaryota</taxon>
        <taxon>Metazoa</taxon>
        <taxon>Ecdysozoa</taxon>
        <taxon>Arthropoda</taxon>
        <taxon>Hexapoda</taxon>
        <taxon>Insecta</taxon>
        <taxon>Pterygota</taxon>
        <taxon>Neoptera</taxon>
        <taxon>Endopterygota</taxon>
        <taxon>Diptera</taxon>
        <taxon>Brachycera</taxon>
        <taxon>Muscomorpha</taxon>
        <taxon>Tephritoidea</taxon>
        <taxon>Tephritidae</taxon>
        <taxon>Ceratitis</taxon>
        <taxon>Ceratitis</taxon>
    </lineage>
</organism>
<evidence type="ECO:0000256" key="7">
    <source>
        <dbReference type="ARBA" id="ARBA00022723"/>
    </source>
</evidence>
<accession>A0A811V350</accession>
<dbReference type="Pfam" id="PF00067">
    <property type="entry name" value="p450"/>
    <property type="match status" value="1"/>
</dbReference>
<evidence type="ECO:0000256" key="6">
    <source>
        <dbReference type="ARBA" id="ARBA00022617"/>
    </source>
</evidence>
<evidence type="ECO:0000256" key="14">
    <source>
        <dbReference type="PIRSR" id="PIRSR602403-1"/>
    </source>
</evidence>
<keyword evidence="7 14" id="KW-0479">Metal-binding</keyword>
<dbReference type="PROSITE" id="PS00086">
    <property type="entry name" value="CYTOCHROME_P450"/>
    <property type="match status" value="1"/>
</dbReference>
<reference evidence="17" key="1">
    <citation type="submission" date="2020-11" db="EMBL/GenBank/DDBJ databases">
        <authorList>
            <person name="Whitehead M."/>
        </authorList>
    </citation>
    <scope>NUCLEOTIDE SEQUENCE</scope>
    <source>
        <strain evidence="17">EGII</strain>
    </source>
</reference>
<comment type="caution">
    <text evidence="17">The sequence shown here is derived from an EMBL/GenBank/DDBJ whole genome shotgun (WGS) entry which is preliminary data.</text>
</comment>
<proteinExistence type="inferred from homology"/>
<evidence type="ECO:0000256" key="13">
    <source>
        <dbReference type="ARBA" id="ARBA00023136"/>
    </source>
</evidence>
<comment type="subcellular location">
    <subcellularLocation>
        <location evidence="4">Endoplasmic reticulum membrane</location>
        <topology evidence="4">Peripheral membrane protein</topology>
    </subcellularLocation>
    <subcellularLocation>
        <location evidence="3">Microsome membrane</location>
        <topology evidence="3">Peripheral membrane protein</topology>
    </subcellularLocation>
</comment>
<evidence type="ECO:0000256" key="1">
    <source>
        <dbReference type="ARBA" id="ARBA00001971"/>
    </source>
</evidence>
<keyword evidence="6 14" id="KW-0349">Heme</keyword>
<dbReference type="InterPro" id="IPR002403">
    <property type="entry name" value="Cyt_P450_E_grp-IV"/>
</dbReference>
<dbReference type="InterPro" id="IPR050476">
    <property type="entry name" value="Insect_CytP450_Detox"/>
</dbReference>
<keyword evidence="8" id="KW-0256">Endoplasmic reticulum</keyword>
<keyword evidence="18" id="KW-1185">Reference proteome</keyword>
<evidence type="ECO:0000256" key="4">
    <source>
        <dbReference type="ARBA" id="ARBA00004406"/>
    </source>
</evidence>
<dbReference type="PANTHER" id="PTHR24292">
    <property type="entry name" value="CYTOCHROME P450"/>
    <property type="match status" value="1"/>
</dbReference>
<evidence type="ECO:0000256" key="8">
    <source>
        <dbReference type="ARBA" id="ARBA00022824"/>
    </source>
</evidence>
<dbReference type="PANTHER" id="PTHR24292:SF84">
    <property type="entry name" value="CYTOCHROME P450 28A5-RELATED"/>
    <property type="match status" value="1"/>
</dbReference>
<name>A0A811V350_CERCA</name>
<dbReference type="EMBL" id="CAJHJT010000034">
    <property type="protein sequence ID" value="CAD7003903.1"/>
    <property type="molecule type" value="Genomic_DNA"/>
</dbReference>
<dbReference type="GO" id="GO:0005506">
    <property type="term" value="F:iron ion binding"/>
    <property type="evidence" value="ECO:0007669"/>
    <property type="project" value="InterPro"/>
</dbReference>
<evidence type="ECO:0000256" key="10">
    <source>
        <dbReference type="ARBA" id="ARBA00023002"/>
    </source>
</evidence>
<keyword evidence="16" id="KW-0812">Transmembrane</keyword>
<keyword evidence="10 15" id="KW-0560">Oxidoreductase</keyword>
<keyword evidence="16" id="KW-1133">Transmembrane helix</keyword>
<feature type="transmembrane region" description="Helical" evidence="16">
    <location>
        <begin position="228"/>
        <end position="247"/>
    </location>
</feature>
<dbReference type="GO" id="GO:0020037">
    <property type="term" value="F:heme binding"/>
    <property type="evidence" value="ECO:0007669"/>
    <property type="project" value="InterPro"/>
</dbReference>
<keyword evidence="11 14" id="KW-0408">Iron</keyword>
<gene>
    <name evidence="17" type="ORF">CCAP1982_LOCUS12332</name>
</gene>
<evidence type="ECO:0000256" key="3">
    <source>
        <dbReference type="ARBA" id="ARBA00004174"/>
    </source>
</evidence>
<dbReference type="OrthoDB" id="2789670at2759"/>